<dbReference type="NCBIfam" id="TIGR02118">
    <property type="entry name" value="EthD family reductase"/>
    <property type="match status" value="1"/>
</dbReference>
<dbReference type="GO" id="GO:0016491">
    <property type="term" value="F:oxidoreductase activity"/>
    <property type="evidence" value="ECO:0007669"/>
    <property type="project" value="InterPro"/>
</dbReference>
<organism evidence="1 2">
    <name type="scientific">Phaeobacter gallaeciensis</name>
    <dbReference type="NCBI Taxonomy" id="60890"/>
    <lineage>
        <taxon>Bacteria</taxon>
        <taxon>Pseudomonadati</taxon>
        <taxon>Pseudomonadota</taxon>
        <taxon>Alphaproteobacteria</taxon>
        <taxon>Rhodobacterales</taxon>
        <taxon>Roseobacteraceae</taxon>
        <taxon>Phaeobacter</taxon>
    </lineage>
</organism>
<dbReference type="PANTHER" id="PTHR40260">
    <property type="entry name" value="BLR8190 PROTEIN"/>
    <property type="match status" value="1"/>
</dbReference>
<reference evidence="1 2" key="1">
    <citation type="submission" date="2018-07" db="EMBL/GenBank/DDBJ databases">
        <title>Modular assembly of carbohydrate-degrading microbial communities in the ocean.</title>
        <authorList>
            <person name="Enke T.N."/>
            <person name="Datta M.S."/>
            <person name="Schwartzman J.A."/>
            <person name="Cermak N."/>
            <person name="Schmitz D.A."/>
            <person name="Barrere J."/>
            <person name="Cordero O.X."/>
        </authorList>
    </citation>
    <scope>NUCLEOTIDE SEQUENCE [LARGE SCALE GENOMIC DNA]</scope>
    <source>
        <strain evidence="1 2">C3M10</strain>
    </source>
</reference>
<name>A0A366XAJ6_9RHOB</name>
<gene>
    <name evidence="1" type="ORF">DS909_01495</name>
</gene>
<evidence type="ECO:0000313" key="2">
    <source>
        <dbReference type="Proteomes" id="UP000252706"/>
    </source>
</evidence>
<protein>
    <submittedName>
        <fullName evidence="1">EthD family reductase</fullName>
    </submittedName>
</protein>
<dbReference type="RefSeq" id="WP_113821699.1">
    <property type="nucleotide sequence ID" value="NZ_QOCE01000004.1"/>
</dbReference>
<dbReference type="Gene3D" id="3.30.70.100">
    <property type="match status" value="1"/>
</dbReference>
<dbReference type="AlphaFoldDB" id="A0A366XAJ6"/>
<dbReference type="OrthoDB" id="5343971at2"/>
<dbReference type="InterPro" id="IPR011008">
    <property type="entry name" value="Dimeric_a/b-barrel"/>
</dbReference>
<evidence type="ECO:0000313" key="1">
    <source>
        <dbReference type="EMBL" id="RBW61997.1"/>
    </source>
</evidence>
<sequence>MTVSLQVLYPTDNETTFDHAYYGSKHMEIVGEHMGPHIKSTTIVKGLAGGPDTPPGFHAIATITFETQDALNAALAAGGPAMADIPNFYSGQPQVLIGEVTG</sequence>
<dbReference type="EMBL" id="QOCE01000004">
    <property type="protein sequence ID" value="RBW61997.1"/>
    <property type="molecule type" value="Genomic_DNA"/>
</dbReference>
<comment type="caution">
    <text evidence="1">The sequence shown here is derived from an EMBL/GenBank/DDBJ whole genome shotgun (WGS) entry which is preliminary data.</text>
</comment>
<proteinExistence type="predicted"/>
<accession>A0A366XAJ6</accession>
<dbReference type="SUPFAM" id="SSF54909">
    <property type="entry name" value="Dimeric alpha+beta barrel"/>
    <property type="match status" value="1"/>
</dbReference>
<dbReference type="InterPro" id="IPR009799">
    <property type="entry name" value="EthD_dom"/>
</dbReference>
<dbReference type="PANTHER" id="PTHR40260:SF2">
    <property type="entry name" value="BLR8190 PROTEIN"/>
    <property type="match status" value="1"/>
</dbReference>
<dbReference type="Proteomes" id="UP000252706">
    <property type="component" value="Unassembled WGS sequence"/>
</dbReference>